<keyword evidence="3" id="KW-1185">Reference proteome</keyword>
<organism evidence="2 3">
    <name type="scientific">Ganoderma sinense ZZ0214-1</name>
    <dbReference type="NCBI Taxonomy" id="1077348"/>
    <lineage>
        <taxon>Eukaryota</taxon>
        <taxon>Fungi</taxon>
        <taxon>Dikarya</taxon>
        <taxon>Basidiomycota</taxon>
        <taxon>Agaricomycotina</taxon>
        <taxon>Agaricomycetes</taxon>
        <taxon>Polyporales</taxon>
        <taxon>Polyporaceae</taxon>
        <taxon>Ganoderma</taxon>
    </lineage>
</organism>
<sequence length="123" mass="13464">MLALSTVVVNPDVLDILDYDMILQCFGDPLALDKTWSEDDKAVSRAFPNLRTNSVMPANYHVGSKQRHHGDSSKRKVADGVEHPPLPGDVEGSVYYDDDDDADPVAVREHDTDAAAPRPPLVP</sequence>
<evidence type="ECO:0000313" key="2">
    <source>
        <dbReference type="EMBL" id="PIL28326.1"/>
    </source>
</evidence>
<gene>
    <name evidence="2" type="ORF">GSI_09477</name>
</gene>
<dbReference type="Proteomes" id="UP000230002">
    <property type="component" value="Unassembled WGS sequence"/>
</dbReference>
<name>A0A2G8S3H4_9APHY</name>
<dbReference type="EMBL" id="AYKW01000024">
    <property type="protein sequence ID" value="PIL28326.1"/>
    <property type="molecule type" value="Genomic_DNA"/>
</dbReference>
<accession>A0A2G8S3H4</accession>
<reference evidence="2 3" key="1">
    <citation type="journal article" date="2015" name="Sci. Rep.">
        <title>Chromosome-level genome map provides insights into diverse defense mechanisms in the medicinal fungus Ganoderma sinense.</title>
        <authorList>
            <person name="Zhu Y."/>
            <person name="Xu J."/>
            <person name="Sun C."/>
            <person name="Zhou S."/>
            <person name="Xu H."/>
            <person name="Nelson D.R."/>
            <person name="Qian J."/>
            <person name="Song J."/>
            <person name="Luo H."/>
            <person name="Xiang L."/>
            <person name="Li Y."/>
            <person name="Xu Z."/>
            <person name="Ji A."/>
            <person name="Wang L."/>
            <person name="Lu S."/>
            <person name="Hayward A."/>
            <person name="Sun W."/>
            <person name="Li X."/>
            <person name="Schwartz D.C."/>
            <person name="Wang Y."/>
            <person name="Chen S."/>
        </authorList>
    </citation>
    <scope>NUCLEOTIDE SEQUENCE [LARGE SCALE GENOMIC DNA]</scope>
    <source>
        <strain evidence="2 3">ZZ0214-1</strain>
    </source>
</reference>
<evidence type="ECO:0000313" key="3">
    <source>
        <dbReference type="Proteomes" id="UP000230002"/>
    </source>
</evidence>
<dbReference type="AlphaFoldDB" id="A0A2G8S3H4"/>
<feature type="region of interest" description="Disordered" evidence="1">
    <location>
        <begin position="57"/>
        <end position="123"/>
    </location>
</feature>
<feature type="compositionally biased region" description="Basic and acidic residues" evidence="1">
    <location>
        <begin position="69"/>
        <end position="82"/>
    </location>
</feature>
<comment type="caution">
    <text evidence="2">The sequence shown here is derived from an EMBL/GenBank/DDBJ whole genome shotgun (WGS) entry which is preliminary data.</text>
</comment>
<proteinExistence type="predicted"/>
<evidence type="ECO:0000256" key="1">
    <source>
        <dbReference type="SAM" id="MobiDB-lite"/>
    </source>
</evidence>
<protein>
    <submittedName>
        <fullName evidence="2">Uncharacterized protein</fullName>
    </submittedName>
</protein>